<comment type="caution">
    <text evidence="2">The sequence shown here is derived from an EMBL/GenBank/DDBJ whole genome shotgun (WGS) entry which is preliminary data.</text>
</comment>
<dbReference type="SMART" id="SM00530">
    <property type="entry name" value="HTH_XRE"/>
    <property type="match status" value="1"/>
</dbReference>
<protein>
    <recommendedName>
        <fullName evidence="1">HTH cro/C1-type domain-containing protein</fullName>
    </recommendedName>
</protein>
<dbReference type="CDD" id="cd00093">
    <property type="entry name" value="HTH_XRE"/>
    <property type="match status" value="1"/>
</dbReference>
<accession>A0ABS2SAU0</accession>
<dbReference type="RefSeq" id="WP_239562292.1">
    <property type="nucleotide sequence ID" value="NZ_JAFBCL010000001.1"/>
</dbReference>
<keyword evidence="3" id="KW-1185">Reference proteome</keyword>
<dbReference type="EMBL" id="JAFBCL010000001">
    <property type="protein sequence ID" value="MBM7813090.1"/>
    <property type="molecule type" value="Genomic_DNA"/>
</dbReference>
<dbReference type="PROSITE" id="PS50943">
    <property type="entry name" value="HTH_CROC1"/>
    <property type="match status" value="1"/>
</dbReference>
<proteinExistence type="predicted"/>
<feature type="domain" description="HTH cro/C1-type" evidence="1">
    <location>
        <begin position="23"/>
        <end position="77"/>
    </location>
</feature>
<dbReference type="Pfam" id="PF13560">
    <property type="entry name" value="HTH_31"/>
    <property type="match status" value="1"/>
</dbReference>
<evidence type="ECO:0000313" key="2">
    <source>
        <dbReference type="EMBL" id="MBM7813090.1"/>
    </source>
</evidence>
<evidence type="ECO:0000313" key="3">
    <source>
        <dbReference type="Proteomes" id="UP001195724"/>
    </source>
</evidence>
<dbReference type="Proteomes" id="UP001195724">
    <property type="component" value="Unassembled WGS sequence"/>
</dbReference>
<sequence length="292" mass="33283">MTRSDDPMPLTPTVRLKFLSIYMREARLKAGVEPKEVAKLLGRDTTRVTKMERGREGLTPGDAKMLLDRYDVHTEEQKAEIVELARTRSQRGRWLGHRATVPMEQRPYYDFEVDSNLIQHYCTELVPGLLQTESYMRAMLDRSSRVDPDSIDDIVATRLERQEVIFRQRPAEVGFVLSESCLRRVFGGNAVMHEQMLHLDAVAKRSNVRLQVLPFDSMGGGNAFAFTILRIPAPTTAPPLEMVYVENLHDADYLDGPPEVADYGNLWSRLTADALGLEQSRRFVRSVARQYA</sequence>
<gene>
    <name evidence="2" type="ORF">JOE68_003955</name>
</gene>
<dbReference type="InterPro" id="IPR043917">
    <property type="entry name" value="DUF5753"/>
</dbReference>
<dbReference type="SUPFAM" id="SSF47413">
    <property type="entry name" value="lambda repressor-like DNA-binding domains"/>
    <property type="match status" value="1"/>
</dbReference>
<name>A0ABS2SAU0_9PSEU</name>
<dbReference type="InterPro" id="IPR010982">
    <property type="entry name" value="Lambda_DNA-bd_dom_sf"/>
</dbReference>
<evidence type="ECO:0000259" key="1">
    <source>
        <dbReference type="PROSITE" id="PS50943"/>
    </source>
</evidence>
<organism evidence="2 3">
    <name type="scientific">Saccharothrix algeriensis</name>
    <dbReference type="NCBI Taxonomy" id="173560"/>
    <lineage>
        <taxon>Bacteria</taxon>
        <taxon>Bacillati</taxon>
        <taxon>Actinomycetota</taxon>
        <taxon>Actinomycetes</taxon>
        <taxon>Pseudonocardiales</taxon>
        <taxon>Pseudonocardiaceae</taxon>
        <taxon>Saccharothrix</taxon>
    </lineage>
</organism>
<dbReference type="Pfam" id="PF19054">
    <property type="entry name" value="DUF5753"/>
    <property type="match status" value="1"/>
</dbReference>
<reference evidence="2 3" key="1">
    <citation type="submission" date="2021-01" db="EMBL/GenBank/DDBJ databases">
        <title>Sequencing the genomes of 1000 actinobacteria strains.</title>
        <authorList>
            <person name="Klenk H.-P."/>
        </authorList>
    </citation>
    <scope>NUCLEOTIDE SEQUENCE [LARGE SCALE GENOMIC DNA]</scope>
    <source>
        <strain evidence="2 3">DSM 44581</strain>
    </source>
</reference>
<dbReference type="InterPro" id="IPR001387">
    <property type="entry name" value="Cro/C1-type_HTH"/>
</dbReference>